<dbReference type="GeneID" id="85365899"/>
<feature type="region of interest" description="Disordered" evidence="1">
    <location>
        <begin position="196"/>
        <end position="219"/>
    </location>
</feature>
<dbReference type="Proteomes" id="UP001175211">
    <property type="component" value="Unassembled WGS sequence"/>
</dbReference>
<organism evidence="2 3">
    <name type="scientific">Armillaria tabescens</name>
    <name type="common">Ringless honey mushroom</name>
    <name type="synonym">Agaricus tabescens</name>
    <dbReference type="NCBI Taxonomy" id="1929756"/>
    <lineage>
        <taxon>Eukaryota</taxon>
        <taxon>Fungi</taxon>
        <taxon>Dikarya</taxon>
        <taxon>Basidiomycota</taxon>
        <taxon>Agaricomycotina</taxon>
        <taxon>Agaricomycetes</taxon>
        <taxon>Agaricomycetidae</taxon>
        <taxon>Agaricales</taxon>
        <taxon>Marasmiineae</taxon>
        <taxon>Physalacriaceae</taxon>
        <taxon>Desarmillaria</taxon>
    </lineage>
</organism>
<evidence type="ECO:0000313" key="2">
    <source>
        <dbReference type="EMBL" id="KAK0433916.1"/>
    </source>
</evidence>
<proteinExistence type="predicted"/>
<dbReference type="RefSeq" id="XP_060321605.1">
    <property type="nucleotide sequence ID" value="XM_060482351.1"/>
</dbReference>
<accession>A0AA39J259</accession>
<sequence length="242" mass="26529">MTGVQNPDALGVFLATRRDLTSLTQSLRVPAWRSPQVRMYLIPRVLARMDNLHSLVLPSIDLHIIQHHSAFDLRHIEFGDTHLSGQAEANLLTRLDGQTNVVSLRFPFLLEDDDGDEPPPSTPLPATRMRTRLLSARTTPSRLSLFPMPPLSPLPPTLIDVSITISTPIYAGFVLHPLSNPSLPLSAVSTLSSSPSVNAKKKRISEARSSHTPTLRNSSSKERACWGSVVSHFKALRATGNA</sequence>
<evidence type="ECO:0000313" key="3">
    <source>
        <dbReference type="Proteomes" id="UP001175211"/>
    </source>
</evidence>
<dbReference type="EMBL" id="JAUEPS010000205">
    <property type="protein sequence ID" value="KAK0433916.1"/>
    <property type="molecule type" value="Genomic_DNA"/>
</dbReference>
<reference evidence="2" key="1">
    <citation type="submission" date="2023-06" db="EMBL/GenBank/DDBJ databases">
        <authorList>
            <consortium name="Lawrence Berkeley National Laboratory"/>
            <person name="Ahrendt S."/>
            <person name="Sahu N."/>
            <person name="Indic B."/>
            <person name="Wong-Bajracharya J."/>
            <person name="Merenyi Z."/>
            <person name="Ke H.-M."/>
            <person name="Monk M."/>
            <person name="Kocsube S."/>
            <person name="Drula E."/>
            <person name="Lipzen A."/>
            <person name="Balint B."/>
            <person name="Henrissat B."/>
            <person name="Andreopoulos B."/>
            <person name="Martin F.M."/>
            <person name="Harder C.B."/>
            <person name="Rigling D."/>
            <person name="Ford K.L."/>
            <person name="Foster G.D."/>
            <person name="Pangilinan J."/>
            <person name="Papanicolaou A."/>
            <person name="Barry K."/>
            <person name="LaButti K."/>
            <person name="Viragh M."/>
            <person name="Koriabine M."/>
            <person name="Yan M."/>
            <person name="Riley R."/>
            <person name="Champramary S."/>
            <person name="Plett K.L."/>
            <person name="Tsai I.J."/>
            <person name="Slot J."/>
            <person name="Sipos G."/>
            <person name="Plett J."/>
            <person name="Nagy L.G."/>
            <person name="Grigoriev I.V."/>
        </authorList>
    </citation>
    <scope>NUCLEOTIDE SEQUENCE</scope>
    <source>
        <strain evidence="2">CCBAS 213</strain>
    </source>
</reference>
<name>A0AA39J259_ARMTA</name>
<gene>
    <name evidence="2" type="ORF">EV420DRAFT_490072</name>
</gene>
<comment type="caution">
    <text evidence="2">The sequence shown here is derived from an EMBL/GenBank/DDBJ whole genome shotgun (WGS) entry which is preliminary data.</text>
</comment>
<protein>
    <submittedName>
        <fullName evidence="2">Uncharacterized protein</fullName>
    </submittedName>
</protein>
<evidence type="ECO:0000256" key="1">
    <source>
        <dbReference type="SAM" id="MobiDB-lite"/>
    </source>
</evidence>
<dbReference type="AlphaFoldDB" id="A0AA39J259"/>
<keyword evidence="3" id="KW-1185">Reference proteome</keyword>